<keyword evidence="1" id="KW-1133">Transmembrane helix</keyword>
<feature type="transmembrane region" description="Helical" evidence="1">
    <location>
        <begin position="155"/>
        <end position="177"/>
    </location>
</feature>
<feature type="transmembrane region" description="Helical" evidence="1">
    <location>
        <begin position="12"/>
        <end position="32"/>
    </location>
</feature>
<reference evidence="2 3" key="1">
    <citation type="journal article" date="2017" name="Int. J. Syst. Evol. Microbiol.">
        <title>Aquarickettsiella crustaci n. gen. n. sp. (Gammaproteobacteria: Legionellales: Coxiellaceae); a bacterial pathogen of the freshwater crustacean: Gammarus fossarum (Malacostraca: Amphipoda).</title>
        <authorList>
            <person name="Bojko J."/>
            <person name="Dunn A.M."/>
            <person name="Stebbing P.D."/>
            <person name="Van Aerle R."/>
            <person name="Bacela-Spychalska K."/>
            <person name="Bean T.P."/>
            <person name="Stentiford G.D."/>
        </authorList>
    </citation>
    <scope>NUCLEOTIDE SEQUENCE [LARGE SCALE GENOMIC DNA]</scope>
    <source>
        <strain evidence="2">RA15029</strain>
    </source>
</reference>
<protein>
    <submittedName>
        <fullName evidence="2">Uncharacterized protein</fullName>
    </submittedName>
</protein>
<proteinExistence type="predicted"/>
<sequence length="179" mass="19599">MSSKIQSHTLGNHCINIVLGVIGMLIIIMGTLITSLPTQKLCYLFGGLFLLLSSLLERQLFFTLFQIVISSGALIAFAPIPAFYKTLLPISLSILVIVYFIKQGKFKDPLNRLGCLGLVFLAIGYAVTHPLIYFLGALCLTIFSFAAFKQGIRLGLVWGILNAVFSVTAGIATYKIFFL</sequence>
<evidence type="ECO:0000313" key="2">
    <source>
        <dbReference type="EMBL" id="RDH40260.1"/>
    </source>
</evidence>
<comment type="caution">
    <text evidence="2">The sequence shown here is derived from an EMBL/GenBank/DDBJ whole genome shotgun (WGS) entry which is preliminary data.</text>
</comment>
<name>A0A370CI76_9COXI</name>
<feature type="transmembrane region" description="Helical" evidence="1">
    <location>
        <begin position="86"/>
        <end position="102"/>
    </location>
</feature>
<keyword evidence="1" id="KW-0472">Membrane</keyword>
<accession>A0A370CI76</accession>
<dbReference type="AlphaFoldDB" id="A0A370CI76"/>
<dbReference type="Proteomes" id="UP000226429">
    <property type="component" value="Unassembled WGS sequence"/>
</dbReference>
<dbReference type="EMBL" id="NMOS02000012">
    <property type="protein sequence ID" value="RDH40260.1"/>
    <property type="molecule type" value="Genomic_DNA"/>
</dbReference>
<reference evidence="2 3" key="2">
    <citation type="journal article" date="2018" name="J. Invertebr. Pathol.">
        <title>'Candidatus Aquirickettsiella gammari' (Gammaproteobacteria: Legionellales: Coxiellaceae): A bacterial pathogen of the freshwater crustacean Gammarus fossarum (Malacostraca: Amphipoda).</title>
        <authorList>
            <person name="Bojko J."/>
            <person name="Dunn A.M."/>
            <person name="Stebbing P.D."/>
            <person name="van Aerle R."/>
            <person name="Bacela-Spychalska K."/>
            <person name="Bean T.P."/>
            <person name="Urrutia A."/>
            <person name="Stentiford G.D."/>
        </authorList>
    </citation>
    <scope>NUCLEOTIDE SEQUENCE [LARGE SCALE GENOMIC DNA]</scope>
    <source>
        <strain evidence="2">RA15029</strain>
    </source>
</reference>
<evidence type="ECO:0000313" key="3">
    <source>
        <dbReference type="Proteomes" id="UP000226429"/>
    </source>
</evidence>
<keyword evidence="3" id="KW-1185">Reference proteome</keyword>
<evidence type="ECO:0000256" key="1">
    <source>
        <dbReference type="SAM" id="Phobius"/>
    </source>
</evidence>
<feature type="transmembrane region" description="Helical" evidence="1">
    <location>
        <begin position="61"/>
        <end position="80"/>
    </location>
</feature>
<keyword evidence="1" id="KW-0812">Transmembrane</keyword>
<gene>
    <name evidence="2" type="ORF">CFE62_004830</name>
</gene>
<organism evidence="2 3">
    <name type="scientific">Candidatus Aquirickettsiella gammari</name>
    <dbReference type="NCBI Taxonomy" id="2016198"/>
    <lineage>
        <taxon>Bacteria</taxon>
        <taxon>Pseudomonadati</taxon>
        <taxon>Pseudomonadota</taxon>
        <taxon>Gammaproteobacteria</taxon>
        <taxon>Legionellales</taxon>
        <taxon>Coxiellaceae</taxon>
        <taxon>Candidatus Aquirickettsiella</taxon>
    </lineage>
</organism>